<feature type="transmembrane region" description="Helical" evidence="6">
    <location>
        <begin position="77"/>
        <end position="95"/>
    </location>
</feature>
<feature type="transmembrane region" description="Helical" evidence="6">
    <location>
        <begin position="140"/>
        <end position="165"/>
    </location>
</feature>
<dbReference type="KEGG" id="rpod:E0E05_02555"/>
<feature type="transmembrane region" description="Helical" evidence="6">
    <location>
        <begin position="43"/>
        <end position="65"/>
    </location>
</feature>
<keyword evidence="5 6" id="KW-0472">Membrane</keyword>
<accession>A0A4P6V5K2</accession>
<comment type="subcellular location">
    <subcellularLocation>
        <location evidence="1">Cell membrane</location>
        <topology evidence="1">Multi-pass membrane protein</topology>
    </subcellularLocation>
</comment>
<evidence type="ECO:0000256" key="6">
    <source>
        <dbReference type="SAM" id="Phobius"/>
    </source>
</evidence>
<evidence type="ECO:0000313" key="7">
    <source>
        <dbReference type="EMBL" id="QBK32223.1"/>
    </source>
</evidence>
<organism evidence="7 8">
    <name type="scientific">Roseitalea porphyridii</name>
    <dbReference type="NCBI Taxonomy" id="1852022"/>
    <lineage>
        <taxon>Bacteria</taxon>
        <taxon>Pseudomonadati</taxon>
        <taxon>Pseudomonadota</taxon>
        <taxon>Alphaproteobacteria</taxon>
        <taxon>Hyphomicrobiales</taxon>
        <taxon>Ahrensiaceae</taxon>
        <taxon>Roseitalea</taxon>
    </lineage>
</organism>
<evidence type="ECO:0000313" key="8">
    <source>
        <dbReference type="Proteomes" id="UP000293719"/>
    </source>
</evidence>
<name>A0A4P6V5K2_9HYPH</name>
<feature type="transmembrane region" description="Helical" evidence="6">
    <location>
        <begin position="107"/>
        <end position="128"/>
    </location>
</feature>
<evidence type="ECO:0000256" key="3">
    <source>
        <dbReference type="ARBA" id="ARBA00022692"/>
    </source>
</evidence>
<feature type="transmembrane region" description="Helical" evidence="6">
    <location>
        <begin position="347"/>
        <end position="366"/>
    </location>
</feature>
<dbReference type="GO" id="GO:0005886">
    <property type="term" value="C:plasma membrane"/>
    <property type="evidence" value="ECO:0007669"/>
    <property type="project" value="UniProtKB-SubCell"/>
</dbReference>
<feature type="transmembrane region" description="Helical" evidence="6">
    <location>
        <begin position="315"/>
        <end position="335"/>
    </location>
</feature>
<feature type="transmembrane region" description="Helical" evidence="6">
    <location>
        <begin position="177"/>
        <end position="193"/>
    </location>
</feature>
<dbReference type="OrthoDB" id="9814461at2"/>
<protein>
    <submittedName>
        <fullName evidence="7">Branched-chain amino acid ABC transporter permease</fullName>
    </submittedName>
</protein>
<evidence type="ECO:0000256" key="1">
    <source>
        <dbReference type="ARBA" id="ARBA00004651"/>
    </source>
</evidence>
<evidence type="ECO:0000256" key="4">
    <source>
        <dbReference type="ARBA" id="ARBA00022989"/>
    </source>
</evidence>
<feature type="transmembrane region" description="Helical" evidence="6">
    <location>
        <begin position="410"/>
        <end position="430"/>
    </location>
</feature>
<dbReference type="GO" id="GO:0015658">
    <property type="term" value="F:branched-chain amino acid transmembrane transporter activity"/>
    <property type="evidence" value="ECO:0007669"/>
    <property type="project" value="InterPro"/>
</dbReference>
<dbReference type="AlphaFoldDB" id="A0A4P6V5K2"/>
<keyword evidence="2" id="KW-1003">Cell membrane</keyword>
<proteinExistence type="predicted"/>
<evidence type="ECO:0000256" key="2">
    <source>
        <dbReference type="ARBA" id="ARBA00022475"/>
    </source>
</evidence>
<dbReference type="Pfam" id="PF02653">
    <property type="entry name" value="BPD_transp_2"/>
    <property type="match status" value="1"/>
</dbReference>
<evidence type="ECO:0000256" key="5">
    <source>
        <dbReference type="ARBA" id="ARBA00023136"/>
    </source>
</evidence>
<feature type="transmembrane region" description="Helical" evidence="6">
    <location>
        <begin position="15"/>
        <end position="36"/>
    </location>
</feature>
<keyword evidence="4 6" id="KW-1133">Transmembrane helix</keyword>
<feature type="transmembrane region" description="Helical" evidence="6">
    <location>
        <begin position="373"/>
        <end position="395"/>
    </location>
</feature>
<dbReference type="PANTHER" id="PTHR30482:SF10">
    <property type="entry name" value="HIGH-AFFINITY BRANCHED-CHAIN AMINO ACID TRANSPORT PROTEIN BRAE"/>
    <property type="match status" value="1"/>
</dbReference>
<dbReference type="InterPro" id="IPR043428">
    <property type="entry name" value="LivM-like"/>
</dbReference>
<keyword evidence="8" id="KW-1185">Reference proteome</keyword>
<dbReference type="PANTHER" id="PTHR30482">
    <property type="entry name" value="HIGH-AFFINITY BRANCHED-CHAIN AMINO ACID TRANSPORT SYSTEM PERMEASE"/>
    <property type="match status" value="1"/>
</dbReference>
<dbReference type="CDD" id="cd06581">
    <property type="entry name" value="TM_PBP1_LivM_like"/>
    <property type="match status" value="1"/>
</dbReference>
<reference evidence="7 8" key="1">
    <citation type="journal article" date="2017" name="Int. J. Syst. Evol. Microbiol.">
        <title>Roseitalea porphyridii gen. nov., sp. nov., isolated from a red alga, and reclassification of Hoeflea suaedae Chung et al. 2013 as Pseudohoeflea suaedae gen. nov., comb. nov.</title>
        <authorList>
            <person name="Hyeon J.W."/>
            <person name="Jeong S.E."/>
            <person name="Baek K."/>
            <person name="Jeon C.O."/>
        </authorList>
    </citation>
    <scope>NUCLEOTIDE SEQUENCE [LARGE SCALE GENOMIC DNA]</scope>
    <source>
        <strain evidence="7 8">MA7-20</strain>
    </source>
</reference>
<dbReference type="InterPro" id="IPR001851">
    <property type="entry name" value="ABC_transp_permease"/>
</dbReference>
<feature type="transmembrane region" description="Helical" evidence="6">
    <location>
        <begin position="264"/>
        <end position="285"/>
    </location>
</feature>
<sequence length="442" mass="47131">MGAALIATGMFQSPAVALTILNMSLVSALMAMGLNLQWGYAGLFNAGVMGFAALGGVSVVIVSHPPVMEAWSVGGRGLGLSLLIVLAIVATIVFLRSATRGRLRSFLIFATVVAGYFALRPVFGGAVGAIESVDPARTGFIGGLGLPVVFSWLAGGVVAAAVAWIIGKVALGLRTDYLAIATLGISEIVVFVLKNEDWLARGVKNVTGLPRPVPYEIELQQEAWFADLVERVYAGPLAAISDPAARESAKSQFITEFSGYFVDIAYAGLFTIVLLIILALCVRALNSPWGRMMRAIRDNEEAAAAMGKDVTRRHLQTFILGSAIIGIAGAMMTTLDGQFTPGTYNPLRFTFLIWVMVIVGGSGNNLGAVLGGFLIWFTWVQAEPAGSFIVAQITANMDPTTDLYQHLQDIAAPFRLFVMGFVLLVFLRFSPKGILPEKVRHS</sequence>
<dbReference type="Proteomes" id="UP000293719">
    <property type="component" value="Chromosome"/>
</dbReference>
<dbReference type="EMBL" id="CP036532">
    <property type="protein sequence ID" value="QBK32223.1"/>
    <property type="molecule type" value="Genomic_DNA"/>
</dbReference>
<keyword evidence="3 6" id="KW-0812">Transmembrane</keyword>
<gene>
    <name evidence="7" type="ORF">E0E05_02555</name>
</gene>